<evidence type="ECO:0000313" key="5">
    <source>
        <dbReference type="EMBL" id="GAI40773.1"/>
    </source>
</evidence>
<reference evidence="5" key="1">
    <citation type="journal article" date="2014" name="Front. Microbiol.">
        <title>High frequency of phylogenetically diverse reductive dehalogenase-homologous genes in deep subseafloor sedimentary metagenomes.</title>
        <authorList>
            <person name="Kawai M."/>
            <person name="Futagami T."/>
            <person name="Toyoda A."/>
            <person name="Takaki Y."/>
            <person name="Nishi S."/>
            <person name="Hori S."/>
            <person name="Arai W."/>
            <person name="Tsubouchi T."/>
            <person name="Morono Y."/>
            <person name="Uchiyama I."/>
            <person name="Ito T."/>
            <person name="Fujiyama A."/>
            <person name="Inagaki F."/>
            <person name="Takami H."/>
        </authorList>
    </citation>
    <scope>NUCLEOTIDE SEQUENCE</scope>
    <source>
        <strain evidence="5">Expedition CK06-06</strain>
    </source>
</reference>
<keyword evidence="2" id="KW-0808">Transferase</keyword>
<accession>X1NAW2</accession>
<name>X1NAW2_9ZZZZ</name>
<evidence type="ECO:0000259" key="4">
    <source>
        <dbReference type="Pfam" id="PF08241"/>
    </source>
</evidence>
<organism evidence="5">
    <name type="scientific">marine sediment metagenome</name>
    <dbReference type="NCBI Taxonomy" id="412755"/>
    <lineage>
        <taxon>unclassified sequences</taxon>
        <taxon>metagenomes</taxon>
        <taxon>ecological metagenomes</taxon>
    </lineage>
</organism>
<proteinExistence type="predicted"/>
<dbReference type="AlphaFoldDB" id="X1NAW2"/>
<dbReference type="CDD" id="cd02440">
    <property type="entry name" value="AdoMet_MTases"/>
    <property type="match status" value="1"/>
</dbReference>
<dbReference type="EMBL" id="BARV01023789">
    <property type="protein sequence ID" value="GAI40773.1"/>
    <property type="molecule type" value="Genomic_DNA"/>
</dbReference>
<protein>
    <recommendedName>
        <fullName evidence="4">Methyltransferase type 11 domain-containing protein</fullName>
    </recommendedName>
</protein>
<comment type="caution">
    <text evidence="5">The sequence shown here is derived from an EMBL/GenBank/DDBJ whole genome shotgun (WGS) entry which is preliminary data.</text>
</comment>
<keyword evidence="3" id="KW-0949">S-adenosyl-L-methionine</keyword>
<dbReference type="Pfam" id="PF08241">
    <property type="entry name" value="Methyltransf_11"/>
    <property type="match status" value="1"/>
</dbReference>
<evidence type="ECO:0000256" key="2">
    <source>
        <dbReference type="ARBA" id="ARBA00022679"/>
    </source>
</evidence>
<dbReference type="PANTHER" id="PTHR10259">
    <property type="entry name" value="THIOPURINE S-METHYLTRANSFERASE"/>
    <property type="match status" value="1"/>
</dbReference>
<evidence type="ECO:0000256" key="1">
    <source>
        <dbReference type="ARBA" id="ARBA00022603"/>
    </source>
</evidence>
<dbReference type="Gene3D" id="3.40.50.150">
    <property type="entry name" value="Vaccinia Virus protein VP39"/>
    <property type="match status" value="1"/>
</dbReference>
<feature type="domain" description="Methyltransferase type 11" evidence="4">
    <location>
        <begin position="41"/>
        <end position="141"/>
    </location>
</feature>
<dbReference type="InterPro" id="IPR029063">
    <property type="entry name" value="SAM-dependent_MTases_sf"/>
</dbReference>
<dbReference type="PROSITE" id="PS51585">
    <property type="entry name" value="SAM_MT_TPMT"/>
    <property type="match status" value="1"/>
</dbReference>
<sequence length="196" mass="22839">MEHDKERWEERYSEDNIPWDLGKPYRQLVDYINENRPSRALDVGCGTGTDAIYLAQNGFNVSAIDISEEAVRIAETKAQKAEVSIDFRLSNVLDMPFEDGTFEFTHDNGCFHSFEGSSSEESDWRTYVKEMHRVMKSKARYLMKCFSEEPSNPHRLSQETIRQYFSGNFNILYMRPVVIKGKHGNHEGYSCLMERK</sequence>
<dbReference type="GO" id="GO:0032259">
    <property type="term" value="P:methylation"/>
    <property type="evidence" value="ECO:0007669"/>
    <property type="project" value="UniProtKB-KW"/>
</dbReference>
<dbReference type="InterPro" id="IPR013216">
    <property type="entry name" value="Methyltransf_11"/>
</dbReference>
<dbReference type="SUPFAM" id="SSF53335">
    <property type="entry name" value="S-adenosyl-L-methionine-dependent methyltransferases"/>
    <property type="match status" value="1"/>
</dbReference>
<dbReference type="GO" id="GO:0008119">
    <property type="term" value="F:thiopurine S-methyltransferase activity"/>
    <property type="evidence" value="ECO:0007669"/>
    <property type="project" value="TreeGrafter"/>
</dbReference>
<evidence type="ECO:0000256" key="3">
    <source>
        <dbReference type="ARBA" id="ARBA00022691"/>
    </source>
</evidence>
<dbReference type="PANTHER" id="PTHR10259:SF11">
    <property type="entry name" value="THIOPURINE S-METHYLTRANSFERASE"/>
    <property type="match status" value="1"/>
</dbReference>
<keyword evidence="1" id="KW-0489">Methyltransferase</keyword>
<gene>
    <name evidence="5" type="ORF">S06H3_38955</name>
</gene>
<dbReference type="InterPro" id="IPR008854">
    <property type="entry name" value="TPMT"/>
</dbReference>